<name>A0A3L6KXY8_9TRYP</name>
<evidence type="ECO:0000256" key="1">
    <source>
        <dbReference type="SAM" id="MobiDB-lite"/>
    </source>
</evidence>
<dbReference type="EMBL" id="QSBY01000010">
    <property type="protein sequence ID" value="RHW69253.1"/>
    <property type="molecule type" value="Genomic_DNA"/>
</dbReference>
<proteinExistence type="predicted"/>
<dbReference type="Proteomes" id="UP000266743">
    <property type="component" value="Chromosome 10"/>
</dbReference>
<reference evidence="2 3" key="1">
    <citation type="submission" date="2018-09" db="EMBL/GenBank/DDBJ databases">
        <title>whole genome sequence of T. equiperdum IVM-t1 strain.</title>
        <authorList>
            <person name="Suganuma K."/>
        </authorList>
    </citation>
    <scope>NUCLEOTIDE SEQUENCE [LARGE SCALE GENOMIC DNA]</scope>
    <source>
        <strain evidence="2 3">IVM-t1</strain>
    </source>
</reference>
<evidence type="ECO:0000313" key="3">
    <source>
        <dbReference type="Proteomes" id="UP000266743"/>
    </source>
</evidence>
<organism evidence="2 3">
    <name type="scientific">Trypanosoma brucei equiperdum</name>
    <dbReference type="NCBI Taxonomy" id="630700"/>
    <lineage>
        <taxon>Eukaryota</taxon>
        <taxon>Discoba</taxon>
        <taxon>Euglenozoa</taxon>
        <taxon>Kinetoplastea</taxon>
        <taxon>Metakinetoplastina</taxon>
        <taxon>Trypanosomatida</taxon>
        <taxon>Trypanosomatidae</taxon>
        <taxon>Trypanosoma</taxon>
    </lineage>
</organism>
<feature type="region of interest" description="Disordered" evidence="1">
    <location>
        <begin position="188"/>
        <end position="238"/>
    </location>
</feature>
<gene>
    <name evidence="2" type="ORF">DPX39_100095500</name>
</gene>
<protein>
    <submittedName>
        <fullName evidence="2">Uncharacterized protein</fullName>
    </submittedName>
</protein>
<sequence>MGMHEGATEVFQALAVAPQERLESFLSLFTELCPAECALLALREQQQQQQQQQQQSSRKAATDMAGASFTAEDGDFAENVWRRFRERQDHNDANGTNSHISEAMEGELEVVELDESTACRTSSMTAFLEHGMTDVVPTVGVFVEGLQEELEKNREGKEMEGDLAEPAEESGTNILQEVNGEGSVGYGGVAFEGDPSSDSASDAVSVESRESSRSDISFGDINLPGISASGESKGEEPTPCPHVFLKADEVKGLEVDEDYVQPFALDPYFDYEGTIVGKSVRLHPREFV</sequence>
<comment type="caution">
    <text evidence="2">The sequence shown here is derived from an EMBL/GenBank/DDBJ whole genome shotgun (WGS) entry which is preliminary data.</text>
</comment>
<accession>A0A3L6KXY8</accession>
<feature type="region of interest" description="Disordered" evidence="1">
    <location>
        <begin position="50"/>
        <end position="71"/>
    </location>
</feature>
<evidence type="ECO:0000313" key="2">
    <source>
        <dbReference type="EMBL" id="RHW69253.1"/>
    </source>
</evidence>
<dbReference type="AlphaFoldDB" id="A0A3L6KXY8"/>
<feature type="compositionally biased region" description="Low complexity" evidence="1">
    <location>
        <begin position="196"/>
        <end position="206"/>
    </location>
</feature>